<dbReference type="PANTHER" id="PTHR11804">
    <property type="entry name" value="PROTEASE M3 THIMET OLIGOPEPTIDASE-RELATED"/>
    <property type="match status" value="1"/>
</dbReference>
<dbReference type="Pfam" id="PF01432">
    <property type="entry name" value="Peptidase_M3"/>
    <property type="match status" value="1"/>
</dbReference>
<keyword evidence="7" id="KW-0472">Membrane</keyword>
<keyword evidence="3 6" id="KW-0378">Hydrolase</keyword>
<dbReference type="Gene3D" id="1.10.287.830">
    <property type="entry name" value="putative peptidase helix hairpin domain like"/>
    <property type="match status" value="1"/>
</dbReference>
<feature type="domain" description="Oligopeptidase F N-terminal" evidence="9">
    <location>
        <begin position="119"/>
        <end position="181"/>
    </location>
</feature>
<evidence type="ECO:0000256" key="4">
    <source>
        <dbReference type="ARBA" id="ARBA00022833"/>
    </source>
</evidence>
<dbReference type="AlphaFoldDB" id="A0A6A8Q167"/>
<dbReference type="InterPro" id="IPR001567">
    <property type="entry name" value="Pept_M3A_M3B_dom"/>
</dbReference>
<dbReference type="InterPro" id="IPR045090">
    <property type="entry name" value="Pept_M3A_M3B"/>
</dbReference>
<evidence type="ECO:0000256" key="3">
    <source>
        <dbReference type="ARBA" id="ARBA00022801"/>
    </source>
</evidence>
<sequence>MLKKYNSYSDVEEKYKWDIEDILGNKTYQQLEDEYFDLYSKIIEIKDSKYNSLDQYVEYIELSKKFLILGNRISNYLDNKLNINIVDPTINKTISLFETKSQEYAKKLGSEANRIFQHKDKIKTWINDDRLIEVKKDLEATLQELDHKLSDDVENYLNDTASGSPVPEDIFSIISDSEVDFGNVLIKNKKIKITEGNRIALLKNKDEQVRKDVYFNYLNGYLKNKQSLARLLYQHIKEISVNALYRKYNSSLESILLQDHVDKKLLSIIYDAVQKHMYIFKKYNNAKKQFFKAKFNKKLEKWDYFLDLVNVKSSYTIEEAQKILLDVISIMPYEYPEVVKKAIDERWVDYINVPSKRSGAYSIGGAAGMKKIYILMNFDGTLESVNTLCHEMGHSMHSYFSNKCQSPLRSSYPIFLAEIASIFNELLLNDYLISKSKNIQQQFYLLDSSINDFIGTVLRQTMWSNFEFDLYNAIDENKPLNTYEEIEKLYVENEKKYSTTSKSIKLGDPRNVYSVMVPHFYYYFYVYKYALGYIVANVFFQKYKQEGQEALKNYINKFLSAGDIDWPANILKDAGVDIYNEDIYNLAFEVLNQKVDKYIKLGKKIFKNNNC</sequence>
<dbReference type="RefSeq" id="WP_160331798.1">
    <property type="nucleotide sequence ID" value="NZ_JAPUCC010000003.1"/>
</dbReference>
<evidence type="ECO:0000256" key="6">
    <source>
        <dbReference type="RuleBase" id="RU368091"/>
    </source>
</evidence>
<dbReference type="InterPro" id="IPR004438">
    <property type="entry name" value="Peptidase_M3B"/>
</dbReference>
<dbReference type="GO" id="GO:0004222">
    <property type="term" value="F:metalloendopeptidase activity"/>
    <property type="evidence" value="ECO:0007669"/>
    <property type="project" value="UniProtKB-UniRule"/>
</dbReference>
<evidence type="ECO:0000259" key="8">
    <source>
        <dbReference type="Pfam" id="PF01432"/>
    </source>
</evidence>
<evidence type="ECO:0000256" key="1">
    <source>
        <dbReference type="ARBA" id="ARBA00022670"/>
    </source>
</evidence>
<keyword evidence="7" id="KW-0812">Transmembrane</keyword>
<dbReference type="InterPro" id="IPR013647">
    <property type="entry name" value="OligopepF_N_dom"/>
</dbReference>
<dbReference type="InterPro" id="IPR042088">
    <property type="entry name" value="OligoPept_F_C"/>
</dbReference>
<dbReference type="Gene3D" id="1.20.140.70">
    <property type="entry name" value="Oligopeptidase f, N-terminal domain"/>
    <property type="match status" value="1"/>
</dbReference>
<dbReference type="PANTHER" id="PTHR11804:SF84">
    <property type="entry name" value="SACCHAROLYSIN"/>
    <property type="match status" value="1"/>
</dbReference>
<comment type="caution">
    <text evidence="10">The sequence shown here is derived from an EMBL/GenBank/DDBJ whole genome shotgun (WGS) entry which is preliminary data.</text>
</comment>
<dbReference type="EMBL" id="WMLC01000041">
    <property type="protein sequence ID" value="MTH75953.1"/>
    <property type="molecule type" value="Genomic_DNA"/>
</dbReference>
<keyword evidence="7" id="KW-1133">Transmembrane helix</keyword>
<gene>
    <name evidence="10" type="primary">pepF</name>
    <name evidence="10" type="ORF">GLX26_02400</name>
</gene>
<evidence type="ECO:0000259" key="9">
    <source>
        <dbReference type="Pfam" id="PF08439"/>
    </source>
</evidence>
<comment type="similarity">
    <text evidence="6">Belongs to the peptidase M3B family.</text>
</comment>
<protein>
    <recommendedName>
        <fullName evidence="6">Oligopeptidase F</fullName>
        <ecNumber evidence="6">3.4.24.-</ecNumber>
    </recommendedName>
</protein>
<dbReference type="EC" id="3.4.24.-" evidence="6"/>
<name>A0A6A8Q167_METHO</name>
<keyword evidence="5 6" id="KW-0482">Metalloprotease</keyword>
<evidence type="ECO:0000313" key="10">
    <source>
        <dbReference type="EMBL" id="MTH75953.1"/>
    </source>
</evidence>
<evidence type="ECO:0000256" key="2">
    <source>
        <dbReference type="ARBA" id="ARBA00022723"/>
    </source>
</evidence>
<proteinExistence type="inferred from homology"/>
<dbReference type="NCBIfam" id="TIGR00181">
    <property type="entry name" value="pepF"/>
    <property type="match status" value="1"/>
</dbReference>
<dbReference type="GO" id="GO:0006508">
    <property type="term" value="P:proteolysis"/>
    <property type="evidence" value="ECO:0007669"/>
    <property type="project" value="UniProtKB-KW"/>
</dbReference>
<dbReference type="Pfam" id="PF08439">
    <property type="entry name" value="Peptidase_M3_N"/>
    <property type="match status" value="1"/>
</dbReference>
<accession>A0A6A8Q167</accession>
<reference evidence="10" key="1">
    <citation type="submission" date="2019-11" db="EMBL/GenBank/DDBJ databases">
        <title>Draft genome sequence of Mycoplasma hominis strain MH-1.</title>
        <authorList>
            <person name="Ruan Z."/>
            <person name="Zhang J."/>
            <person name="Xie X."/>
        </authorList>
    </citation>
    <scope>NUCLEOTIDE SEQUENCE</scope>
    <source>
        <strain evidence="10">MH-1</strain>
    </source>
</reference>
<organism evidence="10">
    <name type="scientific">Metamycoplasma hominis</name>
    <name type="common">Mycoplasma hominis</name>
    <dbReference type="NCBI Taxonomy" id="2098"/>
    <lineage>
        <taxon>Bacteria</taxon>
        <taxon>Bacillati</taxon>
        <taxon>Mycoplasmatota</taxon>
        <taxon>Mycoplasmoidales</taxon>
        <taxon>Metamycoplasmataceae</taxon>
        <taxon>Metamycoplasma</taxon>
    </lineage>
</organism>
<dbReference type="GO" id="GO:0006518">
    <property type="term" value="P:peptide metabolic process"/>
    <property type="evidence" value="ECO:0007669"/>
    <property type="project" value="TreeGrafter"/>
</dbReference>
<dbReference type="CDD" id="cd09608">
    <property type="entry name" value="M3B_PepF"/>
    <property type="match status" value="1"/>
</dbReference>
<evidence type="ECO:0000256" key="5">
    <source>
        <dbReference type="ARBA" id="ARBA00023049"/>
    </source>
</evidence>
<dbReference type="Gene3D" id="1.10.1370.20">
    <property type="entry name" value="Oligoendopeptidase f, C-terminal domain"/>
    <property type="match status" value="1"/>
</dbReference>
<keyword evidence="1 6" id="KW-0645">Protease</keyword>
<keyword evidence="4 6" id="KW-0862">Zinc</keyword>
<dbReference type="GO" id="GO:0046872">
    <property type="term" value="F:metal ion binding"/>
    <property type="evidence" value="ECO:0007669"/>
    <property type="project" value="UniProtKB-UniRule"/>
</dbReference>
<keyword evidence="2 6" id="KW-0479">Metal-binding</keyword>
<evidence type="ECO:0000256" key="7">
    <source>
        <dbReference type="SAM" id="Phobius"/>
    </source>
</evidence>
<dbReference type="SUPFAM" id="SSF55486">
    <property type="entry name" value="Metalloproteases ('zincins'), catalytic domain"/>
    <property type="match status" value="1"/>
</dbReference>
<feature type="domain" description="Peptidase M3A/M3B catalytic" evidence="8">
    <location>
        <begin position="201"/>
        <end position="584"/>
    </location>
</feature>
<comment type="function">
    <text evidence="6">Has oligopeptidase activity and degrades a variety of small bioactive peptides.</text>
</comment>
<feature type="transmembrane region" description="Helical" evidence="7">
    <location>
        <begin position="520"/>
        <end position="540"/>
    </location>
</feature>
<comment type="cofactor">
    <cofactor evidence="6">
        <name>Zn(2+)</name>
        <dbReference type="ChEBI" id="CHEBI:29105"/>
    </cofactor>
    <text evidence="6">Binds 1 zinc ion.</text>
</comment>